<dbReference type="InterPro" id="IPR049175">
    <property type="entry name" value="FAM171_C"/>
</dbReference>
<dbReference type="AlphaFoldDB" id="A0A674D0L9"/>
<dbReference type="GO" id="GO:0005886">
    <property type="term" value="C:plasma membrane"/>
    <property type="evidence" value="ECO:0007669"/>
    <property type="project" value="TreeGrafter"/>
</dbReference>
<feature type="domain" description="FAM171 C-terminal" evidence="12">
    <location>
        <begin position="447"/>
        <end position="974"/>
    </location>
</feature>
<feature type="compositionally biased region" description="Polar residues" evidence="8">
    <location>
        <begin position="482"/>
        <end position="503"/>
    </location>
</feature>
<keyword evidence="14" id="KW-1185">Reference proteome</keyword>
<evidence type="ECO:0000256" key="5">
    <source>
        <dbReference type="ARBA" id="ARBA00022989"/>
    </source>
</evidence>
<evidence type="ECO:0000256" key="4">
    <source>
        <dbReference type="ARBA" id="ARBA00022729"/>
    </source>
</evidence>
<keyword evidence="5 9" id="KW-1133">Transmembrane helix</keyword>
<feature type="region of interest" description="Disordered" evidence="8">
    <location>
        <begin position="779"/>
        <end position="977"/>
    </location>
</feature>
<evidence type="ECO:0000256" key="2">
    <source>
        <dbReference type="ARBA" id="ARBA00006818"/>
    </source>
</evidence>
<evidence type="ECO:0000256" key="9">
    <source>
        <dbReference type="SAM" id="Phobius"/>
    </source>
</evidence>
<dbReference type="GeneTree" id="ENSGT00950000183184"/>
<evidence type="ECO:0000259" key="11">
    <source>
        <dbReference type="Pfam" id="PF10577"/>
    </source>
</evidence>
<accession>A0A674D0L9</accession>
<dbReference type="InterPro" id="IPR048530">
    <property type="entry name" value="FAM171_N"/>
</dbReference>
<protein>
    <submittedName>
        <fullName evidence="13">Family with sequence similarity 171 member A1</fullName>
    </submittedName>
</protein>
<dbReference type="GO" id="GO:0043149">
    <property type="term" value="P:stress fiber assembly"/>
    <property type="evidence" value="ECO:0007669"/>
    <property type="project" value="TreeGrafter"/>
</dbReference>
<reference evidence="13" key="1">
    <citation type="submission" date="2025-08" db="UniProtKB">
        <authorList>
            <consortium name="Ensembl"/>
        </authorList>
    </citation>
    <scope>IDENTIFICATION</scope>
</reference>
<feature type="transmembrane region" description="Helical" evidence="9">
    <location>
        <begin position="309"/>
        <end position="332"/>
    </location>
</feature>
<evidence type="ECO:0000256" key="6">
    <source>
        <dbReference type="ARBA" id="ARBA00023136"/>
    </source>
</evidence>
<keyword evidence="6 9" id="KW-0472">Membrane</keyword>
<comment type="similarity">
    <text evidence="2">Belongs to the FAM171 family.</text>
</comment>
<dbReference type="Pfam" id="PF10577">
    <property type="entry name" value="FAM171A1-2-B_N"/>
    <property type="match status" value="1"/>
</dbReference>
<name>A0A674D0L9_SALTR</name>
<evidence type="ECO:0000256" key="10">
    <source>
        <dbReference type="SAM" id="SignalP"/>
    </source>
</evidence>
<evidence type="ECO:0000256" key="8">
    <source>
        <dbReference type="SAM" id="MobiDB-lite"/>
    </source>
</evidence>
<keyword evidence="4 10" id="KW-0732">Signal</keyword>
<dbReference type="OMA" id="GRWHHES"/>
<dbReference type="PANTHER" id="PTHR31626:SF1">
    <property type="entry name" value="PROTEIN FAM171A1"/>
    <property type="match status" value="1"/>
</dbReference>
<dbReference type="Proteomes" id="UP000472277">
    <property type="component" value="Chromosome 37"/>
</dbReference>
<evidence type="ECO:0000256" key="3">
    <source>
        <dbReference type="ARBA" id="ARBA00022692"/>
    </source>
</evidence>
<feature type="domain" description="FAM171 N-terminal" evidence="11">
    <location>
        <begin position="39"/>
        <end position="292"/>
    </location>
</feature>
<comment type="subcellular location">
    <subcellularLocation>
        <location evidence="1">Membrane</location>
        <topology evidence="1">Single-pass type I membrane protein</topology>
    </subcellularLocation>
</comment>
<feature type="compositionally biased region" description="Gly residues" evidence="8">
    <location>
        <begin position="785"/>
        <end position="796"/>
    </location>
</feature>
<evidence type="ECO:0000256" key="1">
    <source>
        <dbReference type="ARBA" id="ARBA00004479"/>
    </source>
</evidence>
<dbReference type="Ensembl" id="ENSSTUT00000094979.1">
    <property type="protein sequence ID" value="ENSSTUP00000089293.1"/>
    <property type="gene ID" value="ENSSTUG00000039229.1"/>
</dbReference>
<feature type="compositionally biased region" description="Basic and acidic residues" evidence="8">
    <location>
        <begin position="815"/>
        <end position="843"/>
    </location>
</feature>
<dbReference type="GO" id="GO:0008360">
    <property type="term" value="P:regulation of cell shape"/>
    <property type="evidence" value="ECO:0007669"/>
    <property type="project" value="TreeGrafter"/>
</dbReference>
<sequence>MMRVGVLSRTAAIVLCLLGCNVWEAVTKTLQDDNALNEVNLKVHLSDASTHQPLGGATIELFANHTPVTTETSAADGNAYLRFPYRLGTLLVVTATRQGYVPNSAPWRPTRLPVFSALSLELLPERAATLMVYEDLIHINSGSQGSRGQSWVQFQRRALSLPPNSSYSNLTALLTVANNPSHIQHFPYLQGLGGNGTGSERRFELTPVAAISVHLLASEGVELQVNGPISISIPLPANSGLKENQHIPAWRFDPSLGAWLKSSLGYVQREGDQLSLTYIAPQLGYWVAAMSPLYTGPVVAKDISTYHTVFLLAILGGMAVILLCLLCLLLYYCRSVCLSGSMDFPADCHKCVLCVSEAVLSFNGTVFSFLPPSLSLSLPVSVSLCLSRSPRFSLSPCLSLSLSLSLSRRGCVKPRLSQRKLTLSGLEGSKRDQSTSMSHLNLISSEVHLELVSMTAEPDMTTPMLKPSSYDRHDLVSHGNHSRMSLGNHSRSRHGSSLGNLTPRSRDYRQSVETFPFKSALSTGTDAGYRQSYTSICSSINQLPDRLSSSNQVQASASQLSGVGEGGTSVREATSPCSPPVSPIRGEGCERRPPDYLLSRSVDHLGSLPLSLPRPGQLLCCGSVDLLSGGDGYPRRIRPTLVIPAHYMRLPGEHPLCGQALFLQTDQQSDLETIQAELNASHSQQPLGQTHTDYATASANQGQGEGQGEWSSLSESLSIPTALGEAGIMQMNGEDTLLAERKLMELRGGKPLTHPRAWFVSLDGRSNAIRHSYIDLQRAGQAKGNPGGGGSHGNNSGGRHVNGNDASLDSGVDLNEPRAGRRGREVERKVGEREREKDRERGRTKSGPPAMAYTQLVYVDDLEGEEETPECSPQDSPLGPGLQNTQGHQQVEEEEAEEEHRGEGMIQEEAPSPLSSPSSSSSSSPPPLTETEGVVFRTEHDQTALLSVAPDDHGEEEKKSPWQKREERPLLAVFNLK</sequence>
<dbReference type="Pfam" id="PF20771">
    <property type="entry name" value="FAM171A1-2-B_C"/>
    <property type="match status" value="1"/>
</dbReference>
<evidence type="ECO:0000256" key="7">
    <source>
        <dbReference type="ARBA" id="ARBA00023180"/>
    </source>
</evidence>
<feature type="chain" id="PRO_5025393875" evidence="10">
    <location>
        <begin position="28"/>
        <end position="977"/>
    </location>
</feature>
<keyword evidence="7" id="KW-0325">Glycoprotein</keyword>
<evidence type="ECO:0000313" key="13">
    <source>
        <dbReference type="Ensembl" id="ENSSTUP00000089293.1"/>
    </source>
</evidence>
<feature type="region of interest" description="Disordered" evidence="8">
    <location>
        <begin position="560"/>
        <end position="589"/>
    </location>
</feature>
<gene>
    <name evidence="13" type="primary">FAM171A1</name>
    <name evidence="13" type="synonym">LOC115176567</name>
</gene>
<evidence type="ECO:0000259" key="12">
    <source>
        <dbReference type="Pfam" id="PF20771"/>
    </source>
</evidence>
<organism evidence="13 14">
    <name type="scientific">Salmo trutta</name>
    <name type="common">Brown trout</name>
    <dbReference type="NCBI Taxonomy" id="8032"/>
    <lineage>
        <taxon>Eukaryota</taxon>
        <taxon>Metazoa</taxon>
        <taxon>Chordata</taxon>
        <taxon>Craniata</taxon>
        <taxon>Vertebrata</taxon>
        <taxon>Euteleostomi</taxon>
        <taxon>Actinopterygii</taxon>
        <taxon>Neopterygii</taxon>
        <taxon>Teleostei</taxon>
        <taxon>Protacanthopterygii</taxon>
        <taxon>Salmoniformes</taxon>
        <taxon>Salmonidae</taxon>
        <taxon>Salmoninae</taxon>
        <taxon>Salmo</taxon>
    </lineage>
</organism>
<feature type="region of interest" description="Disordered" evidence="8">
    <location>
        <begin position="481"/>
        <end position="504"/>
    </location>
</feature>
<feature type="compositionally biased region" description="Low complexity" evidence="8">
    <location>
        <begin position="911"/>
        <end position="923"/>
    </location>
</feature>
<dbReference type="InParanoid" id="A0A674D0L9"/>
<dbReference type="InterPro" id="IPR018890">
    <property type="entry name" value="FAM171"/>
</dbReference>
<evidence type="ECO:0000313" key="14">
    <source>
        <dbReference type="Proteomes" id="UP000472277"/>
    </source>
</evidence>
<dbReference type="PANTHER" id="PTHR31626">
    <property type="entry name" value="SUSHI DOMAIN-CONTAINING PROTEIN"/>
    <property type="match status" value="1"/>
</dbReference>
<reference evidence="13" key="2">
    <citation type="submission" date="2025-09" db="UniProtKB">
        <authorList>
            <consortium name="Ensembl"/>
        </authorList>
    </citation>
    <scope>IDENTIFICATION</scope>
</reference>
<proteinExistence type="inferred from homology"/>
<feature type="compositionally biased region" description="Basic and acidic residues" evidence="8">
    <location>
        <begin position="950"/>
        <end position="969"/>
    </location>
</feature>
<feature type="signal peptide" evidence="10">
    <location>
        <begin position="1"/>
        <end position="27"/>
    </location>
</feature>
<feature type="compositionally biased region" description="Acidic residues" evidence="8">
    <location>
        <begin position="860"/>
        <end position="869"/>
    </location>
</feature>
<keyword evidence="3 9" id="KW-0812">Transmembrane</keyword>